<proteinExistence type="predicted"/>
<dbReference type="InterPro" id="IPR007403">
    <property type="entry name" value="DUF456"/>
</dbReference>
<feature type="transmembrane region" description="Helical" evidence="1">
    <location>
        <begin position="87"/>
        <end position="109"/>
    </location>
</feature>
<reference evidence="2" key="1">
    <citation type="submission" date="2019-08" db="EMBL/GenBank/DDBJ databases">
        <authorList>
            <person name="Kucharzyk K."/>
            <person name="Murdoch R.W."/>
            <person name="Higgins S."/>
            <person name="Loffler F."/>
        </authorList>
    </citation>
    <scope>NUCLEOTIDE SEQUENCE</scope>
</reference>
<keyword evidence="1" id="KW-1133">Transmembrane helix</keyword>
<dbReference type="AlphaFoldDB" id="A0A644X8Z7"/>
<feature type="transmembrane region" description="Helical" evidence="1">
    <location>
        <begin position="52"/>
        <end position="75"/>
    </location>
</feature>
<dbReference type="EMBL" id="VSSQ01001954">
    <property type="protein sequence ID" value="MPM12318.1"/>
    <property type="molecule type" value="Genomic_DNA"/>
</dbReference>
<keyword evidence="1" id="KW-0472">Membrane</keyword>
<dbReference type="PANTHER" id="PTHR39165">
    <property type="entry name" value="IG HYPOTHETICAL 17883"/>
    <property type="match status" value="1"/>
</dbReference>
<evidence type="ECO:0000313" key="2">
    <source>
        <dbReference type="EMBL" id="MPM12318.1"/>
    </source>
</evidence>
<dbReference type="PANTHER" id="PTHR39165:SF1">
    <property type="entry name" value="DUF456 DOMAIN-CONTAINING PROTEIN"/>
    <property type="match status" value="1"/>
</dbReference>
<keyword evidence="1" id="KW-0812">Transmembrane</keyword>
<name>A0A644X8Z7_9ZZZZ</name>
<sequence>MGLDILLIIAGIILLLVAFAGCFLPVLPGPPLAFGALILLHFTSLADVSPEVLWTMAGLALLVTILDYVIPVWGTRKFGGSKAGERGAIAGVIVGLFLGPLGIILAPFFGALVGELLSGTPGDKAFRSAIGSFIGFLLGVGFKLMVTLVIAFYFFKIWLF</sequence>
<dbReference type="Pfam" id="PF04306">
    <property type="entry name" value="DUF456"/>
    <property type="match status" value="1"/>
</dbReference>
<evidence type="ECO:0008006" key="3">
    <source>
        <dbReference type="Google" id="ProtNLM"/>
    </source>
</evidence>
<evidence type="ECO:0000256" key="1">
    <source>
        <dbReference type="SAM" id="Phobius"/>
    </source>
</evidence>
<comment type="caution">
    <text evidence="2">The sequence shown here is derived from an EMBL/GenBank/DDBJ whole genome shotgun (WGS) entry which is preliminary data.</text>
</comment>
<gene>
    <name evidence="2" type="ORF">SDC9_58670</name>
</gene>
<protein>
    <recommendedName>
        <fullName evidence="3">DUF456 domain-containing protein</fullName>
    </recommendedName>
</protein>
<accession>A0A644X8Z7</accession>
<feature type="transmembrane region" description="Helical" evidence="1">
    <location>
        <begin position="129"/>
        <end position="155"/>
    </location>
</feature>
<organism evidence="2">
    <name type="scientific">bioreactor metagenome</name>
    <dbReference type="NCBI Taxonomy" id="1076179"/>
    <lineage>
        <taxon>unclassified sequences</taxon>
        <taxon>metagenomes</taxon>
        <taxon>ecological metagenomes</taxon>
    </lineage>
</organism>